<dbReference type="EMBL" id="KB908973">
    <property type="protein sequence ID" value="EOB13605.1"/>
    <property type="molecule type" value="Genomic_DNA"/>
</dbReference>
<evidence type="ECO:0000259" key="2">
    <source>
        <dbReference type="PROSITE" id="PS50069"/>
    </source>
</evidence>
<evidence type="ECO:0000256" key="1">
    <source>
        <dbReference type="PROSITE-ProRule" id="PRU00330"/>
    </source>
</evidence>
<feature type="domain" description="Cullin family profile" evidence="2">
    <location>
        <begin position="403"/>
        <end position="462"/>
    </location>
</feature>
<keyword evidence="4" id="KW-1185">Reference proteome</keyword>
<sequence>MKEEILKDKNVLYNFVKSYFTGENRILYARVLQISQELAIEGELKSVRKHITKILIKYTRKRFKKFINKSVKRHKMSNEGSELVRSVVLEYVWFYRMTDILKKIFFRFNFSEFTDKFKETINKIVSINSDALVDELGKSIYKYEISKDDPLYAVMITETEELKLDSSKNQFSEMECIILILEIFKDIESGKEAYESLIDTYIENRYKDTAVVEYKRANIEKSILKLNEKLKTEINLEKRTFLSKILEKIQGLTKIKLYFKENVDIDAKFGETFGFWIETLTFKNSLSLNYEINKRFEKFVNEREDVIIKTLSKGIHDILIGQVDVLDLYRFVSNGEMINIENFINNEFNIFDKTDNNTELICCDLLCPISIVLNEFSVNYDDLEENDVLIFLRKSIFKFVGDVFSLFKDKDGFELALRKNLAERLFSESSSIDEEEEFLSYCIQNGNKIASNRLETMISDFKERFIYNNCEMVLLRKFQWPEYSITNLSIKGLDQEKKKFAERLLKNERKRLIWVDSLSSCDAEIDGKVFKISLIQYNILNNIMKTGKIEKDEVSEEHKSLYDLHFKELINKNLLIREKSTFKINTSCTENEFIPKKVVLKEQSYDQSLEDDRKFYSAQLDCKIMKICKKSKTIKIKALSVALKLEKNVLMKRLEELKKKGYLDVVGEDVLYIP</sequence>
<dbReference type="AlphaFoldDB" id="R0MHH4"/>
<gene>
    <name evidence="3" type="ORF">NBO_65g0009</name>
</gene>
<dbReference type="OrthoDB" id="2191622at2759"/>
<dbReference type="Gene3D" id="1.20.1310.10">
    <property type="entry name" value="Cullin Repeats"/>
    <property type="match status" value="1"/>
</dbReference>
<evidence type="ECO:0000313" key="4">
    <source>
        <dbReference type="Proteomes" id="UP000016927"/>
    </source>
</evidence>
<dbReference type="PROSITE" id="PS50069">
    <property type="entry name" value="CULLIN_2"/>
    <property type="match status" value="1"/>
</dbReference>
<dbReference type="STRING" id="578461.R0MHH4"/>
<dbReference type="InterPro" id="IPR036317">
    <property type="entry name" value="Cullin_homology_sf"/>
</dbReference>
<dbReference type="Proteomes" id="UP000016927">
    <property type="component" value="Unassembled WGS sequence"/>
</dbReference>
<proteinExistence type="inferred from homology"/>
<dbReference type="InterPro" id="IPR016158">
    <property type="entry name" value="Cullin_homology"/>
</dbReference>
<feature type="non-terminal residue" evidence="3">
    <location>
        <position position="674"/>
    </location>
</feature>
<name>R0MHH4_NOSB1</name>
<dbReference type="VEuPathDB" id="MicrosporidiaDB:NBO_65g0009"/>
<dbReference type="SUPFAM" id="SSF75632">
    <property type="entry name" value="Cullin homology domain"/>
    <property type="match status" value="1"/>
</dbReference>
<organism evidence="3 4">
    <name type="scientific">Nosema bombycis (strain CQ1 / CVCC 102059)</name>
    <name type="common">Microsporidian parasite</name>
    <name type="synonym">Pebrine of silkworm</name>
    <dbReference type="NCBI Taxonomy" id="578461"/>
    <lineage>
        <taxon>Eukaryota</taxon>
        <taxon>Fungi</taxon>
        <taxon>Fungi incertae sedis</taxon>
        <taxon>Microsporidia</taxon>
        <taxon>Nosematidae</taxon>
        <taxon>Nosema</taxon>
    </lineage>
</organism>
<accession>R0MHH4</accession>
<reference evidence="3 4" key="1">
    <citation type="journal article" date="2013" name="BMC Genomics">
        <title>Comparative genomics of parasitic silkworm microsporidia reveal an association between genome expansion and host adaptation.</title>
        <authorList>
            <person name="Pan G."/>
            <person name="Xu J."/>
            <person name="Li T."/>
            <person name="Xia Q."/>
            <person name="Liu S.L."/>
            <person name="Zhang G."/>
            <person name="Li S."/>
            <person name="Li C."/>
            <person name="Liu H."/>
            <person name="Yang L."/>
            <person name="Liu T."/>
            <person name="Zhang X."/>
            <person name="Wu Z."/>
            <person name="Fan W."/>
            <person name="Dang X."/>
            <person name="Xiang H."/>
            <person name="Tao M."/>
            <person name="Li Y."/>
            <person name="Hu J."/>
            <person name="Li Z."/>
            <person name="Lin L."/>
            <person name="Luo J."/>
            <person name="Geng L."/>
            <person name="Wang L."/>
            <person name="Long M."/>
            <person name="Wan Y."/>
            <person name="He N."/>
            <person name="Zhang Z."/>
            <person name="Lu C."/>
            <person name="Keeling P.J."/>
            <person name="Wang J."/>
            <person name="Xiang Z."/>
            <person name="Zhou Z."/>
        </authorList>
    </citation>
    <scope>NUCLEOTIDE SEQUENCE [LARGE SCALE GENOMIC DNA]</scope>
    <source>
        <strain evidence="4">CQ1 / CVCC 102059</strain>
    </source>
</reference>
<dbReference type="HOGENOM" id="CLU_482402_0_0_1"/>
<protein>
    <recommendedName>
        <fullName evidence="2">Cullin family profile domain-containing protein</fullName>
    </recommendedName>
</protein>
<evidence type="ECO:0000313" key="3">
    <source>
        <dbReference type="EMBL" id="EOB13605.1"/>
    </source>
</evidence>
<comment type="similarity">
    <text evidence="1">Belongs to the cullin family.</text>
</comment>